<evidence type="ECO:0000313" key="14">
    <source>
        <dbReference type="EMBL" id="MYC95023.1"/>
    </source>
</evidence>
<evidence type="ECO:0000256" key="8">
    <source>
        <dbReference type="ARBA" id="ARBA00023014"/>
    </source>
</evidence>
<feature type="compositionally biased region" description="Low complexity" evidence="12">
    <location>
        <begin position="246"/>
        <end position="259"/>
    </location>
</feature>
<evidence type="ECO:0000256" key="9">
    <source>
        <dbReference type="ARBA" id="ARBA00023027"/>
    </source>
</evidence>
<gene>
    <name evidence="14" type="ORF">F4X14_08620</name>
</gene>
<evidence type="ECO:0000256" key="7">
    <source>
        <dbReference type="ARBA" id="ARBA00023004"/>
    </source>
</evidence>
<keyword evidence="4" id="KW-0479">Metal-binding</keyword>
<evidence type="ECO:0000256" key="4">
    <source>
        <dbReference type="ARBA" id="ARBA00022723"/>
    </source>
</evidence>
<dbReference type="Gene3D" id="3.30.70.3270">
    <property type="match status" value="1"/>
</dbReference>
<evidence type="ECO:0000256" key="10">
    <source>
        <dbReference type="ARBA" id="ARBA00023075"/>
    </source>
</evidence>
<keyword evidence="5" id="KW-0677">Repeat</keyword>
<sequence>MFGTGLLKGLGVTLKHALDTFEDDRESVPDRYKGSLDLGNNRRVIQQPIDQEGLLTIQYPEEKRLLPERFRYIPMLIWDSEKQEDRCTACGICAKVCPPQCIWIVRDSDENGKPVTRCSEFYIDAAVCMSCSFCVEFCPFDAIKMNHDYELAVYDRYPQLVYDMEELTVPLEYYAALWPTQYEEEQARRKEEEEQKRKQEEEKAAKAAARAAAKSAAAATDSSTAQAAPKRSAAELQALAKERAAQRQAQAADAGGDDAAAAKKARMEELKRRAQERARQRKEESGQ</sequence>
<dbReference type="InterPro" id="IPR017900">
    <property type="entry name" value="4Fe4S_Fe_S_CS"/>
</dbReference>
<keyword evidence="11" id="KW-0472">Membrane</keyword>
<dbReference type="SUPFAM" id="SSF54862">
    <property type="entry name" value="4Fe-4S ferredoxins"/>
    <property type="match status" value="1"/>
</dbReference>
<feature type="compositionally biased region" description="Basic and acidic residues" evidence="12">
    <location>
        <begin position="265"/>
        <end position="287"/>
    </location>
</feature>
<dbReference type="InterPro" id="IPR010226">
    <property type="entry name" value="NADH_quinone_OxRdtase_chainI"/>
</dbReference>
<evidence type="ECO:0000256" key="11">
    <source>
        <dbReference type="ARBA" id="ARBA00023136"/>
    </source>
</evidence>
<proteinExistence type="predicted"/>
<comment type="caution">
    <text evidence="14">The sequence shown here is derived from an EMBL/GenBank/DDBJ whole genome shotgun (WGS) entry which is preliminary data.</text>
</comment>
<keyword evidence="7" id="KW-0408">Iron</keyword>
<dbReference type="InterPro" id="IPR017896">
    <property type="entry name" value="4Fe4S_Fe-S-bd"/>
</dbReference>
<keyword evidence="6" id="KW-1278">Translocase</keyword>
<keyword evidence="10" id="KW-0830">Ubiquinone</keyword>
<accession>A0A6B1D6D6</accession>
<evidence type="ECO:0000259" key="13">
    <source>
        <dbReference type="PROSITE" id="PS51379"/>
    </source>
</evidence>
<dbReference type="Pfam" id="PF12838">
    <property type="entry name" value="Fer4_7"/>
    <property type="match status" value="1"/>
</dbReference>
<protein>
    <submittedName>
        <fullName evidence="14">NADH-quinone oxidoreductase subunit I</fullName>
    </submittedName>
</protein>
<keyword evidence="1" id="KW-1003">Cell membrane</keyword>
<feature type="domain" description="4Fe-4S ferredoxin-type" evidence="13">
    <location>
        <begin position="119"/>
        <end position="148"/>
    </location>
</feature>
<dbReference type="GO" id="GO:0016020">
    <property type="term" value="C:membrane"/>
    <property type="evidence" value="ECO:0007669"/>
    <property type="project" value="InterPro"/>
</dbReference>
<reference evidence="14" key="1">
    <citation type="submission" date="2019-09" db="EMBL/GenBank/DDBJ databases">
        <title>Characterisation of the sponge microbiome using genome-centric metagenomics.</title>
        <authorList>
            <person name="Engelberts J.P."/>
            <person name="Robbins S.J."/>
            <person name="De Goeij J.M."/>
            <person name="Aranda M."/>
            <person name="Bell S.C."/>
            <person name="Webster N.S."/>
        </authorList>
    </citation>
    <scope>NUCLEOTIDE SEQUENCE</scope>
    <source>
        <strain evidence="14">SB0661_bin_32</strain>
    </source>
</reference>
<dbReference type="PANTHER" id="PTHR10849">
    <property type="entry name" value="NADH DEHYDROGENASE UBIQUINONE IRON-SULFUR PROTEIN 8, MITOCHONDRIAL"/>
    <property type="match status" value="1"/>
</dbReference>
<dbReference type="EMBL" id="VXMH01000039">
    <property type="protein sequence ID" value="MYC95023.1"/>
    <property type="molecule type" value="Genomic_DNA"/>
</dbReference>
<dbReference type="AlphaFoldDB" id="A0A6B1D6D6"/>
<evidence type="ECO:0000256" key="5">
    <source>
        <dbReference type="ARBA" id="ARBA00022737"/>
    </source>
</evidence>
<dbReference type="PROSITE" id="PS51379">
    <property type="entry name" value="4FE4S_FER_2"/>
    <property type="match status" value="2"/>
</dbReference>
<evidence type="ECO:0000256" key="12">
    <source>
        <dbReference type="SAM" id="MobiDB-lite"/>
    </source>
</evidence>
<dbReference type="GO" id="GO:0051539">
    <property type="term" value="F:4 iron, 4 sulfur cluster binding"/>
    <property type="evidence" value="ECO:0007669"/>
    <property type="project" value="UniProtKB-KW"/>
</dbReference>
<dbReference type="PROSITE" id="PS00198">
    <property type="entry name" value="4FE4S_FER_1"/>
    <property type="match status" value="2"/>
</dbReference>
<name>A0A6B1D6D6_9CHLR</name>
<feature type="region of interest" description="Disordered" evidence="12">
    <location>
        <begin position="188"/>
        <end position="287"/>
    </location>
</feature>
<dbReference type="GO" id="GO:0046872">
    <property type="term" value="F:metal ion binding"/>
    <property type="evidence" value="ECO:0007669"/>
    <property type="project" value="UniProtKB-KW"/>
</dbReference>
<evidence type="ECO:0000256" key="1">
    <source>
        <dbReference type="ARBA" id="ARBA00022475"/>
    </source>
</evidence>
<evidence type="ECO:0000256" key="3">
    <source>
        <dbReference type="ARBA" id="ARBA00022719"/>
    </source>
</evidence>
<evidence type="ECO:0000256" key="2">
    <source>
        <dbReference type="ARBA" id="ARBA00022485"/>
    </source>
</evidence>
<keyword evidence="3" id="KW-0874">Quinone</keyword>
<organism evidence="14">
    <name type="scientific">Caldilineaceae bacterium SB0661_bin_32</name>
    <dbReference type="NCBI Taxonomy" id="2605255"/>
    <lineage>
        <taxon>Bacteria</taxon>
        <taxon>Bacillati</taxon>
        <taxon>Chloroflexota</taxon>
        <taxon>Caldilineae</taxon>
        <taxon>Caldilineales</taxon>
        <taxon>Caldilineaceae</taxon>
    </lineage>
</organism>
<feature type="domain" description="4Fe-4S ferredoxin-type" evidence="13">
    <location>
        <begin position="78"/>
        <end position="107"/>
    </location>
</feature>
<dbReference type="GO" id="GO:0048038">
    <property type="term" value="F:quinone binding"/>
    <property type="evidence" value="ECO:0007669"/>
    <property type="project" value="UniProtKB-KW"/>
</dbReference>
<keyword evidence="8" id="KW-0411">Iron-sulfur</keyword>
<feature type="compositionally biased region" description="Basic and acidic residues" evidence="12">
    <location>
        <begin position="188"/>
        <end position="205"/>
    </location>
</feature>
<keyword evidence="9" id="KW-0520">NAD</keyword>
<feature type="compositionally biased region" description="Low complexity" evidence="12">
    <location>
        <begin position="206"/>
        <end position="239"/>
    </location>
</feature>
<evidence type="ECO:0000256" key="6">
    <source>
        <dbReference type="ARBA" id="ARBA00022967"/>
    </source>
</evidence>
<dbReference type="PANTHER" id="PTHR10849:SF24">
    <property type="entry name" value="NADH-QUINONE OXIDOREDUCTASE SUBUNIT I 2"/>
    <property type="match status" value="1"/>
</dbReference>
<dbReference type="GO" id="GO:0016651">
    <property type="term" value="F:oxidoreductase activity, acting on NAD(P)H"/>
    <property type="evidence" value="ECO:0007669"/>
    <property type="project" value="InterPro"/>
</dbReference>
<keyword evidence="2" id="KW-0004">4Fe-4S</keyword>